<name>A0A378X980_9BURK</name>
<feature type="transmembrane region" description="Helical" evidence="12">
    <location>
        <begin position="100"/>
        <end position="120"/>
    </location>
</feature>
<feature type="binding site" evidence="12">
    <location>
        <position position="77"/>
    </location>
    <ligand>
        <name>Na(+)</name>
        <dbReference type="ChEBI" id="CHEBI:29101"/>
        <note>structural</note>
    </ligand>
</feature>
<dbReference type="Proteomes" id="UP000594903">
    <property type="component" value="Chromosome"/>
</dbReference>
<dbReference type="InterPro" id="IPR003691">
    <property type="entry name" value="FluC"/>
</dbReference>
<evidence type="ECO:0000313" key="16">
    <source>
        <dbReference type="Proteomes" id="UP000594903"/>
    </source>
</evidence>
<feature type="transmembrane region" description="Helical" evidence="12">
    <location>
        <begin position="27"/>
        <end position="54"/>
    </location>
</feature>
<dbReference type="Proteomes" id="UP000254603">
    <property type="component" value="Unassembled WGS sequence"/>
</dbReference>
<evidence type="ECO:0000256" key="6">
    <source>
        <dbReference type="ARBA" id="ARBA00023053"/>
    </source>
</evidence>
<dbReference type="RefSeq" id="WP_018574524.1">
    <property type="nucleotide sequence ID" value="NZ_CP065725.1"/>
</dbReference>
<dbReference type="AlphaFoldDB" id="A0A378X980"/>
<dbReference type="PANTHER" id="PTHR28259:SF1">
    <property type="entry name" value="FLUORIDE EXPORT PROTEIN 1-RELATED"/>
    <property type="match status" value="1"/>
</dbReference>
<comment type="activity regulation">
    <text evidence="12">Na(+) is not transported, but it plays an essential structural role and its presence is essential for fluoride channel function.</text>
</comment>
<keyword evidence="4 12" id="KW-0812">Transmembrane</keyword>
<dbReference type="EMBL" id="CP065725">
    <property type="protein sequence ID" value="QPT40042.1"/>
    <property type="molecule type" value="Genomic_DNA"/>
</dbReference>
<evidence type="ECO:0000256" key="5">
    <source>
        <dbReference type="ARBA" id="ARBA00022989"/>
    </source>
</evidence>
<keyword evidence="12" id="KW-0479">Metal-binding</keyword>
<dbReference type="NCBIfam" id="TIGR00494">
    <property type="entry name" value="crcB"/>
    <property type="match status" value="1"/>
</dbReference>
<reference evidence="13 16" key="2">
    <citation type="submission" date="2020-12" db="EMBL/GenBank/DDBJ databases">
        <title>FDA dAtabase for Regulatory Grade micrObial Sequences (FDA-ARGOS): Supporting development and validation of Infectious Disease Dx tests.</title>
        <authorList>
            <person name="Sproer C."/>
            <person name="Gronow S."/>
            <person name="Severitt S."/>
            <person name="Schroder I."/>
            <person name="Tallon L."/>
            <person name="Sadzewicz L."/>
            <person name="Zhao X."/>
            <person name="Boylan J."/>
            <person name="Ott S."/>
            <person name="Bowen H."/>
            <person name="Vavikolanu K."/>
            <person name="Mehta A."/>
            <person name="Aluvathingal J."/>
            <person name="Nadendla S."/>
            <person name="Lowell S."/>
            <person name="Myers T."/>
            <person name="Yan Y."/>
            <person name="Sichtig H."/>
        </authorList>
    </citation>
    <scope>NUCLEOTIDE SEQUENCE [LARGE SCALE GENOMIC DNA]</scope>
    <source>
        <strain evidence="13 16">FDAARGOS_872</strain>
    </source>
</reference>
<keyword evidence="16" id="KW-1185">Reference proteome</keyword>
<keyword evidence="3" id="KW-0997">Cell inner membrane</keyword>
<comment type="catalytic activity">
    <reaction evidence="11">
        <text>fluoride(in) = fluoride(out)</text>
        <dbReference type="Rhea" id="RHEA:76159"/>
        <dbReference type="ChEBI" id="CHEBI:17051"/>
    </reaction>
    <physiologicalReaction direction="left-to-right" evidence="11">
        <dbReference type="Rhea" id="RHEA:76160"/>
    </physiologicalReaction>
</comment>
<evidence type="ECO:0000313" key="13">
    <source>
        <dbReference type="EMBL" id="QPT40042.1"/>
    </source>
</evidence>
<gene>
    <name evidence="12 14" type="primary">crcB</name>
    <name evidence="12" type="synonym">fluC</name>
    <name evidence="13" type="ORF">I6G29_13230</name>
    <name evidence="14" type="ORF">NCTC11997_00004</name>
</gene>
<evidence type="ECO:0000313" key="15">
    <source>
        <dbReference type="Proteomes" id="UP000254603"/>
    </source>
</evidence>
<protein>
    <recommendedName>
        <fullName evidence="12">Fluoride-specific ion channel FluC</fullName>
    </recommendedName>
</protein>
<keyword evidence="6 12" id="KW-0915">Sodium</keyword>
<keyword evidence="2 12" id="KW-1003">Cell membrane</keyword>
<evidence type="ECO:0000256" key="4">
    <source>
        <dbReference type="ARBA" id="ARBA00022692"/>
    </source>
</evidence>
<dbReference type="GO" id="GO:0005886">
    <property type="term" value="C:plasma membrane"/>
    <property type="evidence" value="ECO:0007669"/>
    <property type="project" value="UniProtKB-SubCell"/>
</dbReference>
<keyword evidence="9 12" id="KW-0407">Ion channel</keyword>
<proteinExistence type="inferred from homology"/>
<dbReference type="EMBL" id="UGSB01000001">
    <property type="protein sequence ID" value="SUA50037.1"/>
    <property type="molecule type" value="Genomic_DNA"/>
</dbReference>
<dbReference type="GO" id="GO:0140114">
    <property type="term" value="P:cellular detoxification of fluoride"/>
    <property type="evidence" value="ECO:0007669"/>
    <property type="project" value="UniProtKB-UniRule"/>
</dbReference>
<keyword evidence="8 12" id="KW-0472">Membrane</keyword>
<keyword evidence="7 12" id="KW-0406">Ion transport</keyword>
<comment type="subcellular location">
    <subcellularLocation>
        <location evidence="1 12">Cell membrane</location>
        <topology evidence="1 12">Multi-pass membrane protein</topology>
    </subcellularLocation>
</comment>
<feature type="transmembrane region" description="Helical" evidence="12">
    <location>
        <begin position="66"/>
        <end position="88"/>
    </location>
</feature>
<comment type="similarity">
    <text evidence="10 12">Belongs to the fluoride channel Fluc/FEX (TC 1.A.43) family.</text>
</comment>
<reference evidence="14 15" key="1">
    <citation type="submission" date="2018-06" db="EMBL/GenBank/DDBJ databases">
        <authorList>
            <consortium name="Pathogen Informatics"/>
            <person name="Doyle S."/>
        </authorList>
    </citation>
    <scope>NUCLEOTIDE SEQUENCE [LARGE SCALE GENOMIC DNA]</scope>
    <source>
        <strain evidence="14 15">NCTC11997</strain>
    </source>
</reference>
<accession>A0A378X980</accession>
<dbReference type="OrthoDB" id="9806299at2"/>
<evidence type="ECO:0000256" key="10">
    <source>
        <dbReference type="ARBA" id="ARBA00035120"/>
    </source>
</evidence>
<feature type="binding site" evidence="12">
    <location>
        <position position="74"/>
    </location>
    <ligand>
        <name>Na(+)</name>
        <dbReference type="ChEBI" id="CHEBI:29101"/>
        <note>structural</note>
    </ligand>
</feature>
<dbReference type="STRING" id="1122619.GCA_000373745_01342"/>
<dbReference type="PANTHER" id="PTHR28259">
    <property type="entry name" value="FLUORIDE EXPORT PROTEIN 1-RELATED"/>
    <property type="match status" value="1"/>
</dbReference>
<comment type="function">
    <text evidence="12">Fluoride-specific ion channel. Important for reducing fluoride concentration in the cell, thus reducing its toxicity.</text>
</comment>
<dbReference type="Pfam" id="PF02537">
    <property type="entry name" value="CRCB"/>
    <property type="match status" value="1"/>
</dbReference>
<evidence type="ECO:0000256" key="11">
    <source>
        <dbReference type="ARBA" id="ARBA00035585"/>
    </source>
</evidence>
<evidence type="ECO:0000256" key="2">
    <source>
        <dbReference type="ARBA" id="ARBA00022475"/>
    </source>
</evidence>
<dbReference type="GO" id="GO:0046872">
    <property type="term" value="F:metal ion binding"/>
    <property type="evidence" value="ECO:0007669"/>
    <property type="project" value="UniProtKB-KW"/>
</dbReference>
<evidence type="ECO:0000313" key="14">
    <source>
        <dbReference type="EMBL" id="SUA50037.1"/>
    </source>
</evidence>
<evidence type="ECO:0000256" key="9">
    <source>
        <dbReference type="ARBA" id="ARBA00023303"/>
    </source>
</evidence>
<evidence type="ECO:0000256" key="1">
    <source>
        <dbReference type="ARBA" id="ARBA00004651"/>
    </source>
</evidence>
<organism evidence="14 15">
    <name type="scientific">Oligella ureolytica</name>
    <dbReference type="NCBI Taxonomy" id="90244"/>
    <lineage>
        <taxon>Bacteria</taxon>
        <taxon>Pseudomonadati</taxon>
        <taxon>Pseudomonadota</taxon>
        <taxon>Betaproteobacteria</taxon>
        <taxon>Burkholderiales</taxon>
        <taxon>Alcaligenaceae</taxon>
        <taxon>Oligella</taxon>
    </lineage>
</organism>
<dbReference type="HAMAP" id="MF_00454">
    <property type="entry name" value="FluC"/>
    <property type="match status" value="1"/>
</dbReference>
<evidence type="ECO:0000256" key="7">
    <source>
        <dbReference type="ARBA" id="ARBA00023065"/>
    </source>
</evidence>
<evidence type="ECO:0000256" key="3">
    <source>
        <dbReference type="ARBA" id="ARBA00022519"/>
    </source>
</evidence>
<keyword evidence="5 12" id="KW-1133">Transmembrane helix</keyword>
<sequence>MSFLLVFLGGGLGSVARYSVSIMTTKLFGIQFLLGTLLVNVLGSFLMGLAVEYWALKSGLSEQTKLFLTTGFFGGFTTFSAFSLELVLLWSKGEFLQATLYVIASVLLSVAALFVGMALIR</sequence>
<evidence type="ECO:0000256" key="8">
    <source>
        <dbReference type="ARBA" id="ARBA00023136"/>
    </source>
</evidence>
<dbReference type="NCBIfam" id="NF010791">
    <property type="entry name" value="PRK14195.1"/>
    <property type="match status" value="1"/>
</dbReference>
<dbReference type="GO" id="GO:0062054">
    <property type="term" value="F:fluoride channel activity"/>
    <property type="evidence" value="ECO:0007669"/>
    <property type="project" value="UniProtKB-UniRule"/>
</dbReference>
<evidence type="ECO:0000256" key="12">
    <source>
        <dbReference type="HAMAP-Rule" id="MF_00454"/>
    </source>
</evidence>
<keyword evidence="12" id="KW-0813">Transport</keyword>